<dbReference type="Proteomes" id="UP000446786">
    <property type="component" value="Unassembled WGS sequence"/>
</dbReference>
<dbReference type="InterPro" id="IPR038694">
    <property type="entry name" value="DUF427_sf"/>
</dbReference>
<name>A0A845ALM4_9SPHN</name>
<dbReference type="Pfam" id="PF04248">
    <property type="entry name" value="NTP_transf_9"/>
    <property type="match status" value="1"/>
</dbReference>
<sequence>MKGLPDKRQLLEQVKPHRESWDAGFRPSDLEPVGQGEESVWDYPRPPILQLAPIELTVRFEETFIARSSRALELKETAGAPCPYFPPDDVQRDWLIPNGRLSVCEWKGVAVEFDLAVPDGPTLHGAAWMYPDPFDDLPEGYAEIAGWIAFYPAKVACFAGEERVRPQPGGLYGGWVTDRIKGPLKGSPGTGHW</sequence>
<dbReference type="PANTHER" id="PTHR43058:SF1">
    <property type="entry name" value="DUF427 DOMAIN-CONTAINING PROTEIN"/>
    <property type="match status" value="1"/>
</dbReference>
<gene>
    <name evidence="3" type="ORF">GRI94_00605</name>
    <name evidence="4" type="ORF">GRI94_14695</name>
</gene>
<evidence type="ECO:0000313" key="4">
    <source>
        <dbReference type="EMBL" id="MXP33077.1"/>
    </source>
</evidence>
<dbReference type="InterPro" id="IPR007361">
    <property type="entry name" value="DUF427"/>
</dbReference>
<evidence type="ECO:0000259" key="2">
    <source>
        <dbReference type="Pfam" id="PF04248"/>
    </source>
</evidence>
<feature type="region of interest" description="Disordered" evidence="1">
    <location>
        <begin position="1"/>
        <end position="38"/>
    </location>
</feature>
<proteinExistence type="predicted"/>
<dbReference type="OrthoDB" id="9815163at2"/>
<feature type="domain" description="DUF427" evidence="2">
    <location>
        <begin position="57"/>
        <end position="152"/>
    </location>
</feature>
<protein>
    <submittedName>
        <fullName evidence="3">DUF427 domain-containing protein</fullName>
    </submittedName>
</protein>
<evidence type="ECO:0000313" key="5">
    <source>
        <dbReference type="Proteomes" id="UP000446786"/>
    </source>
</evidence>
<dbReference type="PANTHER" id="PTHR43058">
    <property type="entry name" value="SLR0655 PROTEIN"/>
    <property type="match status" value="1"/>
</dbReference>
<dbReference type="Gene3D" id="2.170.150.40">
    <property type="entry name" value="Domain of unknown function (DUF427)"/>
    <property type="match status" value="1"/>
</dbReference>
<evidence type="ECO:0000256" key="1">
    <source>
        <dbReference type="SAM" id="MobiDB-lite"/>
    </source>
</evidence>
<evidence type="ECO:0000313" key="3">
    <source>
        <dbReference type="EMBL" id="MXP30317.1"/>
    </source>
</evidence>
<comment type="caution">
    <text evidence="3">The sequence shown here is derived from an EMBL/GenBank/DDBJ whole genome shotgun (WGS) entry which is preliminary data.</text>
</comment>
<feature type="compositionally biased region" description="Basic and acidic residues" evidence="1">
    <location>
        <begin position="1"/>
        <end position="21"/>
    </location>
</feature>
<dbReference type="AlphaFoldDB" id="A0A845ALM4"/>
<accession>A0A845ALM4</accession>
<dbReference type="EMBL" id="WTYE01000001">
    <property type="protein sequence ID" value="MXP33077.1"/>
    <property type="molecule type" value="Genomic_DNA"/>
</dbReference>
<keyword evidence="5" id="KW-1185">Reference proteome</keyword>
<organism evidence="3 5">
    <name type="scientific">Parerythrobacter jejuensis</name>
    <dbReference type="NCBI Taxonomy" id="795812"/>
    <lineage>
        <taxon>Bacteria</taxon>
        <taxon>Pseudomonadati</taxon>
        <taxon>Pseudomonadota</taxon>
        <taxon>Alphaproteobacteria</taxon>
        <taxon>Sphingomonadales</taxon>
        <taxon>Erythrobacteraceae</taxon>
        <taxon>Parerythrobacter</taxon>
    </lineage>
</organism>
<dbReference type="EMBL" id="WTYE01000001">
    <property type="protein sequence ID" value="MXP30317.1"/>
    <property type="molecule type" value="Genomic_DNA"/>
</dbReference>
<dbReference type="RefSeq" id="WP_160777877.1">
    <property type="nucleotide sequence ID" value="NZ_BAAAZF010000001.1"/>
</dbReference>
<reference evidence="3 5" key="1">
    <citation type="submission" date="2019-12" db="EMBL/GenBank/DDBJ databases">
        <title>Genomic-based taxomic classification of the family Erythrobacteraceae.</title>
        <authorList>
            <person name="Xu L."/>
        </authorList>
    </citation>
    <scope>NUCLEOTIDE SEQUENCE [LARGE SCALE GENOMIC DNA]</scope>
    <source>
        <strain evidence="3 5">JCM 16677</strain>
    </source>
</reference>